<gene>
    <name evidence="4" type="ORF">N802_19185</name>
</gene>
<evidence type="ECO:0000313" key="4">
    <source>
        <dbReference type="EMBL" id="KGN31885.1"/>
    </source>
</evidence>
<evidence type="ECO:0000259" key="3">
    <source>
        <dbReference type="Pfam" id="PF02481"/>
    </source>
</evidence>
<evidence type="ECO:0000256" key="1">
    <source>
        <dbReference type="ARBA" id="ARBA00006525"/>
    </source>
</evidence>
<reference evidence="4 5" key="1">
    <citation type="submission" date="2013-08" db="EMBL/GenBank/DDBJ databases">
        <title>The genome sequence of Knoellia sinensis.</title>
        <authorList>
            <person name="Zhu W."/>
            <person name="Wang G."/>
        </authorList>
    </citation>
    <scope>NUCLEOTIDE SEQUENCE [LARGE SCALE GENOMIC DNA]</scope>
    <source>
        <strain evidence="4 5">KCTC 19936</strain>
    </source>
</reference>
<evidence type="ECO:0000313" key="5">
    <source>
        <dbReference type="Proteomes" id="UP000030002"/>
    </source>
</evidence>
<evidence type="ECO:0000256" key="2">
    <source>
        <dbReference type="SAM" id="MobiDB-lite"/>
    </source>
</evidence>
<dbReference type="PANTHER" id="PTHR43022:SF1">
    <property type="entry name" value="PROTEIN SMF"/>
    <property type="match status" value="1"/>
</dbReference>
<dbReference type="Proteomes" id="UP000030002">
    <property type="component" value="Unassembled WGS sequence"/>
</dbReference>
<dbReference type="InterPro" id="IPR057666">
    <property type="entry name" value="DrpA_SLOG"/>
</dbReference>
<name>A0A0A0J3E8_9MICO</name>
<keyword evidence="5" id="KW-1185">Reference proteome</keyword>
<dbReference type="NCBIfam" id="TIGR00732">
    <property type="entry name" value="dprA"/>
    <property type="match status" value="1"/>
</dbReference>
<dbReference type="eggNOG" id="COG0758">
    <property type="taxonomic scope" value="Bacteria"/>
</dbReference>
<dbReference type="Pfam" id="PF02481">
    <property type="entry name" value="DNA_processg_A"/>
    <property type="match status" value="1"/>
</dbReference>
<dbReference type="SUPFAM" id="SSF102405">
    <property type="entry name" value="MCP/YpsA-like"/>
    <property type="match status" value="1"/>
</dbReference>
<dbReference type="Gene3D" id="3.40.50.450">
    <property type="match status" value="1"/>
</dbReference>
<dbReference type="EMBL" id="AVPJ01000009">
    <property type="protein sequence ID" value="KGN31885.1"/>
    <property type="molecule type" value="Genomic_DNA"/>
</dbReference>
<sequence length="385" mass="40444">MPGGEVLRDERWARMAWSRIVEPQTVMARDAIRAHGAVDALERLLAGAEPDGGRYAQRIEALHISQARHALARLHVRVVIPGDDEWPPGLDQLAEPPICLYVKGDLDLSIADGSVAVVGSRAATSYGLSVAADLGEGLAHRGVTVVSGAAFGIDAAAHRGSLAAGGPTVAVLARGLDRPYPQAHDGLLRDIAANGVVVSELPPGWAPYRARFIARNRLIAAMSVGTVVVEAGLRSGSLNTAKEARELSRHVAAVPGPVTSVQSAGCHTLLRETGATLVTDSAEVLDVMGRLGFDAVEPARAPVTLESELDDTARAVWSAVPVRTSADLTKLERLTALDPATLLSVLGRLSVLGLVERRGEGWRKVPQGRVEGTKSGSRPSDPPGR</sequence>
<organism evidence="4 5">
    <name type="scientific">Knoellia sinensis KCTC 19936</name>
    <dbReference type="NCBI Taxonomy" id="1385520"/>
    <lineage>
        <taxon>Bacteria</taxon>
        <taxon>Bacillati</taxon>
        <taxon>Actinomycetota</taxon>
        <taxon>Actinomycetes</taxon>
        <taxon>Micrococcales</taxon>
        <taxon>Intrasporangiaceae</taxon>
        <taxon>Knoellia</taxon>
    </lineage>
</organism>
<proteinExistence type="inferred from homology"/>
<feature type="domain" description="Smf/DprA SLOG" evidence="3">
    <location>
        <begin position="78"/>
        <end position="286"/>
    </location>
</feature>
<dbReference type="PANTHER" id="PTHR43022">
    <property type="entry name" value="PROTEIN SMF"/>
    <property type="match status" value="1"/>
</dbReference>
<feature type="region of interest" description="Disordered" evidence="2">
    <location>
        <begin position="364"/>
        <end position="385"/>
    </location>
</feature>
<dbReference type="STRING" id="1385520.N802_19185"/>
<accession>A0A0A0J3E8</accession>
<comment type="caution">
    <text evidence="4">The sequence shown here is derived from an EMBL/GenBank/DDBJ whole genome shotgun (WGS) entry which is preliminary data.</text>
</comment>
<dbReference type="GO" id="GO:0009294">
    <property type="term" value="P:DNA-mediated transformation"/>
    <property type="evidence" value="ECO:0007669"/>
    <property type="project" value="InterPro"/>
</dbReference>
<dbReference type="AlphaFoldDB" id="A0A0A0J3E8"/>
<comment type="similarity">
    <text evidence="1">Belongs to the DprA/Smf family.</text>
</comment>
<protein>
    <submittedName>
        <fullName evidence="4">DNA processing protein DprA</fullName>
    </submittedName>
</protein>
<dbReference type="InterPro" id="IPR003488">
    <property type="entry name" value="DprA"/>
</dbReference>